<reference evidence="4" key="1">
    <citation type="submission" date="2016-10" db="EMBL/GenBank/DDBJ databases">
        <authorList>
            <person name="Varghese N."/>
            <person name="Submissions S."/>
        </authorList>
    </citation>
    <scope>NUCLEOTIDE SEQUENCE [LARGE SCALE GENOMIC DNA]</scope>
    <source>
        <strain evidence="4">Gh-48</strain>
    </source>
</reference>
<dbReference type="Pfam" id="PF00534">
    <property type="entry name" value="Glycos_transf_1"/>
    <property type="match status" value="1"/>
</dbReference>
<dbReference type="InterPro" id="IPR001296">
    <property type="entry name" value="Glyco_trans_1"/>
</dbReference>
<dbReference type="PANTHER" id="PTHR45947">
    <property type="entry name" value="SULFOQUINOVOSYL TRANSFERASE SQD2"/>
    <property type="match status" value="1"/>
</dbReference>
<feature type="domain" description="Glycosyl transferase family 1" evidence="1">
    <location>
        <begin position="185"/>
        <end position="348"/>
    </location>
</feature>
<evidence type="ECO:0000259" key="1">
    <source>
        <dbReference type="Pfam" id="PF00534"/>
    </source>
</evidence>
<dbReference type="RefSeq" id="WP_091220026.1">
    <property type="nucleotide sequence ID" value="NZ_FOCL01000015.1"/>
</dbReference>
<keyword evidence="3" id="KW-0808">Transferase</keyword>
<dbReference type="AlphaFoldDB" id="A0A1H8TDD0"/>
<dbReference type="GO" id="GO:0016757">
    <property type="term" value="F:glycosyltransferase activity"/>
    <property type="evidence" value="ECO:0007669"/>
    <property type="project" value="InterPro"/>
</dbReference>
<dbReference type="Gene3D" id="3.40.50.2000">
    <property type="entry name" value="Glycogen Phosphorylase B"/>
    <property type="match status" value="2"/>
</dbReference>
<dbReference type="Pfam" id="PF13439">
    <property type="entry name" value="Glyco_transf_4"/>
    <property type="match status" value="1"/>
</dbReference>
<organism evidence="3 4">
    <name type="scientific">Mucilaginibacter gossypiicola</name>
    <dbReference type="NCBI Taxonomy" id="551995"/>
    <lineage>
        <taxon>Bacteria</taxon>
        <taxon>Pseudomonadati</taxon>
        <taxon>Bacteroidota</taxon>
        <taxon>Sphingobacteriia</taxon>
        <taxon>Sphingobacteriales</taxon>
        <taxon>Sphingobacteriaceae</taxon>
        <taxon>Mucilaginibacter</taxon>
    </lineage>
</organism>
<dbReference type="STRING" id="551995.SAMN05192574_11549"/>
<evidence type="ECO:0000313" key="4">
    <source>
        <dbReference type="Proteomes" id="UP000198942"/>
    </source>
</evidence>
<dbReference type="InterPro" id="IPR028098">
    <property type="entry name" value="Glyco_trans_4-like_N"/>
</dbReference>
<dbReference type="OrthoDB" id="9792322at2"/>
<protein>
    <submittedName>
        <fullName evidence="3">Glycosyltransferase involved in cell wall bisynthesis</fullName>
    </submittedName>
</protein>
<dbReference type="EMBL" id="FOCL01000015">
    <property type="protein sequence ID" value="SEO88508.1"/>
    <property type="molecule type" value="Genomic_DNA"/>
</dbReference>
<dbReference type="InterPro" id="IPR050194">
    <property type="entry name" value="Glycosyltransferase_grp1"/>
</dbReference>
<evidence type="ECO:0000259" key="2">
    <source>
        <dbReference type="Pfam" id="PF13439"/>
    </source>
</evidence>
<keyword evidence="4" id="KW-1185">Reference proteome</keyword>
<evidence type="ECO:0000313" key="3">
    <source>
        <dbReference type="EMBL" id="SEO88508.1"/>
    </source>
</evidence>
<dbReference type="Proteomes" id="UP000198942">
    <property type="component" value="Unassembled WGS sequence"/>
</dbReference>
<proteinExistence type="predicted"/>
<name>A0A1H8TDD0_9SPHI</name>
<gene>
    <name evidence="3" type="ORF">SAMN05192574_11549</name>
</gene>
<sequence>MEQYNLCIIKPNKDAFSETFIQAHIDGLAGNKKVLYGGAFPVYDHEGKTLIRSKLGLLSYLIQKRIFKKKNIKVRTRALYKYFKEHKIDVVFAEYGMVGASVTEACKMAAVPLIIHFHGADVYHRDTVAAYAGLYQDAFKYASAFIAVSVDMAATLKEMGAPANKVFTASCGVDTAAFPLLDISSSAKDFLFVGRFVEKKSPQSLVKAFKMMFEQHTDARLWMAGGGPLFDETQELIAELGLNEQITLTGVLKPEEIRELMKRMRAFVQHSVTAANGDKEGTPVTVLEASSSGLPVVSTRHSGIKEAVIDKQTGFLVDEYDIEGMAERMTSLAGSVELAVQMGKAARSHMIANYDIHMRIALLDSIIQSSITNKN</sequence>
<accession>A0A1H8TDD0</accession>
<dbReference type="SUPFAM" id="SSF53756">
    <property type="entry name" value="UDP-Glycosyltransferase/glycogen phosphorylase"/>
    <property type="match status" value="1"/>
</dbReference>
<feature type="domain" description="Glycosyltransferase subfamily 4-like N-terminal" evidence="2">
    <location>
        <begin position="76"/>
        <end position="176"/>
    </location>
</feature>
<dbReference type="PANTHER" id="PTHR45947:SF3">
    <property type="entry name" value="SULFOQUINOVOSYL TRANSFERASE SQD2"/>
    <property type="match status" value="1"/>
</dbReference>